<dbReference type="InterPro" id="IPR029058">
    <property type="entry name" value="AB_hydrolase_fold"/>
</dbReference>
<dbReference type="AlphaFoldDB" id="A0A6G1JZP6"/>
<dbReference type="Gene3D" id="3.40.50.1820">
    <property type="entry name" value="alpha/beta hydrolase"/>
    <property type="match status" value="1"/>
</dbReference>
<sequence length="362" mass="39332">MVDQDISKLGIASVILKAVLSASTRAWISPFKGQNGAPTYFKDVFFSMMRTQLGALNIAQDRYLNPSNTTPTYLKFAKDNGFAPESITLPSGTQAHWIGSKSAKQVIIYFHGGGYVVPCGPGHMQFLLTLKDTLVSQGTDAAILLLSYDLAPEHPYPAQLKQAVEVVRYMVEAEGRSPSDITLGGDSAGGNLTIGVLSHLSHPHPDIPPLNLSSKLNGAILISPWCSFNIHTDSFITNAQKDMFDGRALSRWSTAFLNSPSPYAGDFYSEPVTAPASWWETIPDVIDEVLIWGGGNEILLDGIEEFARRFQKGFGDNGGKVQFLVTEKAGHIEMIVERILGYKGDSGTGSVKVVHDWAKAKL</sequence>
<dbReference type="PANTHER" id="PTHR48081:SF31">
    <property type="entry name" value="STERYL ACETYL HYDROLASE MUG81-RELATED"/>
    <property type="match status" value="1"/>
</dbReference>
<dbReference type="PANTHER" id="PTHR48081">
    <property type="entry name" value="AB HYDROLASE SUPERFAMILY PROTEIN C4A8.06C"/>
    <property type="match status" value="1"/>
</dbReference>
<dbReference type="SUPFAM" id="SSF53474">
    <property type="entry name" value="alpha/beta-Hydrolases"/>
    <property type="match status" value="1"/>
</dbReference>
<accession>A0A6G1JZP6</accession>
<protein>
    <submittedName>
        <fullName evidence="3">Alpha/beta hydrolase fold domain-containing protein</fullName>
    </submittedName>
</protein>
<evidence type="ECO:0000259" key="2">
    <source>
        <dbReference type="Pfam" id="PF07859"/>
    </source>
</evidence>
<name>A0A6G1JZP6_9PLEO</name>
<dbReference type="InterPro" id="IPR013094">
    <property type="entry name" value="AB_hydrolase_3"/>
</dbReference>
<keyword evidence="1 3" id="KW-0378">Hydrolase</keyword>
<dbReference type="InterPro" id="IPR050300">
    <property type="entry name" value="GDXG_lipolytic_enzyme"/>
</dbReference>
<proteinExistence type="predicted"/>
<evidence type="ECO:0000313" key="4">
    <source>
        <dbReference type="Proteomes" id="UP000799428"/>
    </source>
</evidence>
<feature type="domain" description="Alpha/beta hydrolase fold-3" evidence="2">
    <location>
        <begin position="107"/>
        <end position="331"/>
    </location>
</feature>
<keyword evidence="4" id="KW-1185">Reference proteome</keyword>
<evidence type="ECO:0000313" key="3">
    <source>
        <dbReference type="EMBL" id="KAF2705742.1"/>
    </source>
</evidence>
<dbReference type="Pfam" id="PF07859">
    <property type="entry name" value="Abhydrolase_3"/>
    <property type="match status" value="1"/>
</dbReference>
<dbReference type="Proteomes" id="UP000799428">
    <property type="component" value="Unassembled WGS sequence"/>
</dbReference>
<dbReference type="OrthoDB" id="2152029at2759"/>
<reference evidence="3" key="1">
    <citation type="journal article" date="2020" name="Stud. Mycol.">
        <title>101 Dothideomycetes genomes: a test case for predicting lifestyles and emergence of pathogens.</title>
        <authorList>
            <person name="Haridas S."/>
            <person name="Albert R."/>
            <person name="Binder M."/>
            <person name="Bloem J."/>
            <person name="Labutti K."/>
            <person name="Salamov A."/>
            <person name="Andreopoulos B."/>
            <person name="Baker S."/>
            <person name="Barry K."/>
            <person name="Bills G."/>
            <person name="Bluhm B."/>
            <person name="Cannon C."/>
            <person name="Castanera R."/>
            <person name="Culley D."/>
            <person name="Daum C."/>
            <person name="Ezra D."/>
            <person name="Gonzalez J."/>
            <person name="Henrissat B."/>
            <person name="Kuo A."/>
            <person name="Liang C."/>
            <person name="Lipzen A."/>
            <person name="Lutzoni F."/>
            <person name="Magnuson J."/>
            <person name="Mondo S."/>
            <person name="Nolan M."/>
            <person name="Ohm R."/>
            <person name="Pangilinan J."/>
            <person name="Park H.-J."/>
            <person name="Ramirez L."/>
            <person name="Alfaro M."/>
            <person name="Sun H."/>
            <person name="Tritt A."/>
            <person name="Yoshinaga Y."/>
            <person name="Zwiers L.-H."/>
            <person name="Turgeon B."/>
            <person name="Goodwin S."/>
            <person name="Spatafora J."/>
            <person name="Crous P."/>
            <person name="Grigoriev I."/>
        </authorList>
    </citation>
    <scope>NUCLEOTIDE SEQUENCE</scope>
    <source>
        <strain evidence="3">CBS 279.74</strain>
    </source>
</reference>
<dbReference type="GO" id="GO:0016787">
    <property type="term" value="F:hydrolase activity"/>
    <property type="evidence" value="ECO:0007669"/>
    <property type="project" value="UniProtKB-KW"/>
</dbReference>
<dbReference type="EMBL" id="MU005777">
    <property type="protein sequence ID" value="KAF2705742.1"/>
    <property type="molecule type" value="Genomic_DNA"/>
</dbReference>
<evidence type="ECO:0000256" key="1">
    <source>
        <dbReference type="ARBA" id="ARBA00022801"/>
    </source>
</evidence>
<organism evidence="3 4">
    <name type="scientific">Pleomassaria siparia CBS 279.74</name>
    <dbReference type="NCBI Taxonomy" id="1314801"/>
    <lineage>
        <taxon>Eukaryota</taxon>
        <taxon>Fungi</taxon>
        <taxon>Dikarya</taxon>
        <taxon>Ascomycota</taxon>
        <taxon>Pezizomycotina</taxon>
        <taxon>Dothideomycetes</taxon>
        <taxon>Pleosporomycetidae</taxon>
        <taxon>Pleosporales</taxon>
        <taxon>Pleomassariaceae</taxon>
        <taxon>Pleomassaria</taxon>
    </lineage>
</organism>
<gene>
    <name evidence="3" type="ORF">K504DRAFT_459836</name>
</gene>